<keyword evidence="3" id="KW-1185">Reference proteome</keyword>
<proteinExistence type="predicted"/>
<evidence type="ECO:0000313" key="2">
    <source>
        <dbReference type="EMBL" id="RMI44764.1"/>
    </source>
</evidence>
<dbReference type="EMBL" id="RFFG01000017">
    <property type="protein sequence ID" value="RMI44764.1"/>
    <property type="molecule type" value="Genomic_DNA"/>
</dbReference>
<dbReference type="InterPro" id="IPR007278">
    <property type="entry name" value="DUF397"/>
</dbReference>
<protein>
    <submittedName>
        <fullName evidence="2">DUF397 domain-containing protein</fullName>
    </submittedName>
</protein>
<name>A0A3M2M4S5_9ACTN</name>
<accession>A0A3M2M4S5</accession>
<organism evidence="2 3">
    <name type="scientific">Actinomadura harenae</name>
    <dbReference type="NCBI Taxonomy" id="2483351"/>
    <lineage>
        <taxon>Bacteria</taxon>
        <taxon>Bacillati</taxon>
        <taxon>Actinomycetota</taxon>
        <taxon>Actinomycetes</taxon>
        <taxon>Streptosporangiales</taxon>
        <taxon>Thermomonosporaceae</taxon>
        <taxon>Actinomadura</taxon>
    </lineage>
</organism>
<dbReference type="RefSeq" id="WP_122194517.1">
    <property type="nucleotide sequence ID" value="NZ_JBHSKC010000009.1"/>
</dbReference>
<dbReference type="Proteomes" id="UP000282674">
    <property type="component" value="Unassembled WGS sequence"/>
</dbReference>
<evidence type="ECO:0000259" key="1">
    <source>
        <dbReference type="Pfam" id="PF04149"/>
    </source>
</evidence>
<comment type="caution">
    <text evidence="2">The sequence shown here is derived from an EMBL/GenBank/DDBJ whole genome shotgun (WGS) entry which is preliminary data.</text>
</comment>
<sequence length="70" mass="7487">MTDLQWRKATRSTSDGGECVECADLERVAGLSGRVGVRDSKNPVGPALVLPRSAARDLLIRIKAGEHDLA</sequence>
<dbReference type="AlphaFoldDB" id="A0A3M2M4S5"/>
<reference evidence="2 3" key="1">
    <citation type="submission" date="2018-10" db="EMBL/GenBank/DDBJ databases">
        <title>Isolation from soil.</title>
        <authorList>
            <person name="Hu J."/>
        </authorList>
    </citation>
    <scope>NUCLEOTIDE SEQUENCE [LARGE SCALE GENOMIC DNA]</scope>
    <source>
        <strain evidence="2 3">NEAU-Ht49</strain>
    </source>
</reference>
<gene>
    <name evidence="2" type="ORF">EBO15_12200</name>
</gene>
<feature type="domain" description="DUF397" evidence="1">
    <location>
        <begin position="4"/>
        <end position="62"/>
    </location>
</feature>
<evidence type="ECO:0000313" key="3">
    <source>
        <dbReference type="Proteomes" id="UP000282674"/>
    </source>
</evidence>
<dbReference type="OrthoDB" id="3432106at2"/>
<dbReference type="Pfam" id="PF04149">
    <property type="entry name" value="DUF397"/>
    <property type="match status" value="1"/>
</dbReference>